<proteinExistence type="predicted"/>
<dbReference type="OrthoDB" id="77835at2759"/>
<reference evidence="3" key="1">
    <citation type="journal article" date="2016" name="Nature">
        <title>The genome of the seagrass Zostera marina reveals angiosperm adaptation to the sea.</title>
        <authorList>
            <person name="Olsen J.L."/>
            <person name="Rouze P."/>
            <person name="Verhelst B."/>
            <person name="Lin Y.-C."/>
            <person name="Bayer T."/>
            <person name="Collen J."/>
            <person name="Dattolo E."/>
            <person name="De Paoli E."/>
            <person name="Dittami S."/>
            <person name="Maumus F."/>
            <person name="Michel G."/>
            <person name="Kersting A."/>
            <person name="Lauritano C."/>
            <person name="Lohaus R."/>
            <person name="Toepel M."/>
            <person name="Tonon T."/>
            <person name="Vanneste K."/>
            <person name="Amirebrahimi M."/>
            <person name="Brakel J."/>
            <person name="Bostroem C."/>
            <person name="Chovatia M."/>
            <person name="Grimwood J."/>
            <person name="Jenkins J.W."/>
            <person name="Jueterbock A."/>
            <person name="Mraz A."/>
            <person name="Stam W.T."/>
            <person name="Tice H."/>
            <person name="Bornberg-Bauer E."/>
            <person name="Green P.J."/>
            <person name="Pearson G.A."/>
            <person name="Procaccini G."/>
            <person name="Duarte C.M."/>
            <person name="Schmutz J."/>
            <person name="Reusch T.B.H."/>
            <person name="Van de Peer Y."/>
        </authorList>
    </citation>
    <scope>NUCLEOTIDE SEQUENCE [LARGE SCALE GENOMIC DNA]</scope>
    <source>
        <strain evidence="3">cv. Finnish</strain>
    </source>
</reference>
<dbReference type="OMA" id="FAVRAHC"/>
<dbReference type="Pfam" id="PF04909">
    <property type="entry name" value="Amidohydro_2"/>
    <property type="match status" value="1"/>
</dbReference>
<organism evidence="2 3">
    <name type="scientific">Zostera marina</name>
    <name type="common">Eelgrass</name>
    <dbReference type="NCBI Taxonomy" id="29655"/>
    <lineage>
        <taxon>Eukaryota</taxon>
        <taxon>Viridiplantae</taxon>
        <taxon>Streptophyta</taxon>
        <taxon>Embryophyta</taxon>
        <taxon>Tracheophyta</taxon>
        <taxon>Spermatophyta</taxon>
        <taxon>Magnoliopsida</taxon>
        <taxon>Liliopsida</taxon>
        <taxon>Zosteraceae</taxon>
        <taxon>Zostera</taxon>
    </lineage>
</organism>
<sequence length="321" mass="36332">MEKYGELRKAVENVAAIDAHCHNLVSMNSSFPFLRCFSEAEGEALSDTSNTLSFKRSIRDIAELYNCDASLTDVEDHRNLSGLHAIGSKCFSAANISAMFIDDGLDFDKMHEWEWHSCFVPVVGRIIRIEHLAEKILNDELQYRSKITLESFTELFLTNIPPTISNRVVSMKSIVAYRSGLKIDTHVSKMAAEEGLLEDFNAKRPIRIQNKNLIDYIFTCSLEIALHFNLPMQIHTGFGDKDLDLKKCNPLLLRGLLEDNRFSKCRFVLLHASYPFSKEASYLASVYSQVYLDFGLAVPKLSVHGMKSSIKELLELAPINK</sequence>
<evidence type="ECO:0000313" key="3">
    <source>
        <dbReference type="Proteomes" id="UP000036987"/>
    </source>
</evidence>
<dbReference type="Proteomes" id="UP000036987">
    <property type="component" value="Unassembled WGS sequence"/>
</dbReference>
<dbReference type="InterPro" id="IPR032466">
    <property type="entry name" value="Metal_Hydrolase"/>
</dbReference>
<dbReference type="Gene3D" id="3.20.20.140">
    <property type="entry name" value="Metal-dependent hydrolases"/>
    <property type="match status" value="1"/>
</dbReference>
<feature type="non-terminal residue" evidence="2">
    <location>
        <position position="321"/>
    </location>
</feature>
<dbReference type="SUPFAM" id="SSF51556">
    <property type="entry name" value="Metallo-dependent hydrolases"/>
    <property type="match status" value="1"/>
</dbReference>
<evidence type="ECO:0000313" key="2">
    <source>
        <dbReference type="EMBL" id="KMZ59849.1"/>
    </source>
</evidence>
<dbReference type="InterPro" id="IPR006680">
    <property type="entry name" value="Amidohydro-rel"/>
</dbReference>
<dbReference type="GO" id="GO:0016787">
    <property type="term" value="F:hydrolase activity"/>
    <property type="evidence" value="ECO:0007669"/>
    <property type="project" value="InterPro"/>
</dbReference>
<accession>A0A0K9NST3</accession>
<dbReference type="STRING" id="29655.A0A0K9NST3"/>
<feature type="domain" description="Amidohydrolase-related" evidence="1">
    <location>
        <begin position="228"/>
        <end position="319"/>
    </location>
</feature>
<protein>
    <recommendedName>
        <fullName evidence="1">Amidohydrolase-related domain-containing protein</fullName>
    </recommendedName>
</protein>
<gene>
    <name evidence="2" type="ORF">ZOSMA_64G00660</name>
</gene>
<dbReference type="PANTHER" id="PTHR43383:SF2">
    <property type="entry name" value="AMIDOHYDROLASE 2 FAMILY PROTEIN"/>
    <property type="match status" value="1"/>
</dbReference>
<keyword evidence="3" id="KW-1185">Reference proteome</keyword>
<name>A0A0K9NST3_ZOSMR</name>
<dbReference type="PANTHER" id="PTHR43383">
    <property type="entry name" value="NODULIN 6"/>
    <property type="match status" value="1"/>
</dbReference>
<evidence type="ECO:0000259" key="1">
    <source>
        <dbReference type="Pfam" id="PF04909"/>
    </source>
</evidence>
<comment type="caution">
    <text evidence="2">The sequence shown here is derived from an EMBL/GenBank/DDBJ whole genome shotgun (WGS) entry which is preliminary data.</text>
</comment>
<dbReference type="AlphaFoldDB" id="A0A0K9NST3"/>
<dbReference type="EMBL" id="LFYR01001714">
    <property type="protein sequence ID" value="KMZ59849.1"/>
    <property type="molecule type" value="Genomic_DNA"/>
</dbReference>